<proteinExistence type="inferred from homology"/>
<evidence type="ECO:0000259" key="21">
    <source>
        <dbReference type="PROSITE" id="PS51914"/>
    </source>
</evidence>
<comment type="subcellular location">
    <subcellularLocation>
        <location evidence="2">Cytoplasmic vesicle membrane</location>
        <topology evidence="2">Single-pass type I membrane protein</topology>
    </subcellularLocation>
    <subcellularLocation>
        <location evidence="4">Golgi apparatus membrane</location>
        <topology evidence="4">Single-pass type I membrane protein</topology>
    </subcellularLocation>
    <subcellularLocation>
        <location evidence="1">Mitochondrion membrane</location>
        <topology evidence="1">Single-pass membrane protein</topology>
    </subcellularLocation>
    <subcellularLocation>
        <location evidence="3">Preautophagosomal structure membrane</location>
        <topology evidence="3">Single-pass type I membrane protein</topology>
    </subcellularLocation>
</comment>
<gene>
    <name evidence="22" type="ORF">HGRIS_008799</name>
</gene>
<dbReference type="PANTHER" id="PTHR15071">
    <property type="entry name" value="MANNOSE-6-PHOSPHATE RECEPTOR FAMILY MEMBER"/>
    <property type="match status" value="1"/>
</dbReference>
<dbReference type="InterPro" id="IPR018939">
    <property type="entry name" value="Autophagy-rel_prot_27"/>
</dbReference>
<feature type="compositionally biased region" description="Basic and acidic residues" evidence="18">
    <location>
        <begin position="325"/>
        <end position="339"/>
    </location>
</feature>
<keyword evidence="14" id="KW-0496">Mitochondrion</keyword>
<dbReference type="Pfam" id="PF09451">
    <property type="entry name" value="ATG27"/>
    <property type="match status" value="1"/>
</dbReference>
<protein>
    <recommendedName>
        <fullName evidence="6">Autophagy-related protein 27</fullName>
    </recommendedName>
</protein>
<comment type="similarity">
    <text evidence="5">Belongs to the ATG27 family.</text>
</comment>
<organism evidence="22 23">
    <name type="scientific">Hohenbuehelia grisea</name>
    <dbReference type="NCBI Taxonomy" id="104357"/>
    <lineage>
        <taxon>Eukaryota</taxon>
        <taxon>Fungi</taxon>
        <taxon>Dikarya</taxon>
        <taxon>Basidiomycota</taxon>
        <taxon>Agaricomycotina</taxon>
        <taxon>Agaricomycetes</taxon>
        <taxon>Agaricomycetidae</taxon>
        <taxon>Agaricales</taxon>
        <taxon>Pleurotineae</taxon>
        <taxon>Pleurotaceae</taxon>
        <taxon>Hohenbuehelia</taxon>
    </lineage>
</organism>
<dbReference type="PANTHER" id="PTHR15071:SF0">
    <property type="entry name" value="MANNOSE 6-PHOSPHATE RECEPTOR-LIKE PROTEIN 1"/>
    <property type="match status" value="1"/>
</dbReference>
<keyword evidence="12" id="KW-0072">Autophagy</keyword>
<feature type="transmembrane region" description="Helical" evidence="19">
    <location>
        <begin position="175"/>
        <end position="196"/>
    </location>
</feature>
<keyword evidence="16" id="KW-1015">Disulfide bond</keyword>
<keyword evidence="7" id="KW-0813">Transport</keyword>
<dbReference type="EMBL" id="JASNQZ010000011">
    <property type="protein sequence ID" value="KAL0952188.1"/>
    <property type="molecule type" value="Genomic_DNA"/>
</dbReference>
<dbReference type="InterPro" id="IPR044865">
    <property type="entry name" value="MRH_dom"/>
</dbReference>
<feature type="compositionally biased region" description="Polar residues" evidence="18">
    <location>
        <begin position="310"/>
        <end position="324"/>
    </location>
</feature>
<evidence type="ECO:0000256" key="19">
    <source>
        <dbReference type="SAM" id="Phobius"/>
    </source>
</evidence>
<evidence type="ECO:0000256" key="16">
    <source>
        <dbReference type="ARBA" id="ARBA00023157"/>
    </source>
</evidence>
<evidence type="ECO:0000256" key="6">
    <source>
        <dbReference type="ARBA" id="ARBA00013776"/>
    </source>
</evidence>
<keyword evidence="10" id="KW-0653">Protein transport</keyword>
<keyword evidence="17" id="KW-0968">Cytoplasmic vesicle</keyword>
<evidence type="ECO:0000256" key="8">
    <source>
        <dbReference type="ARBA" id="ARBA00022692"/>
    </source>
</evidence>
<evidence type="ECO:0000256" key="18">
    <source>
        <dbReference type="SAM" id="MobiDB-lite"/>
    </source>
</evidence>
<accession>A0ABR3J919</accession>
<feature type="region of interest" description="Disordered" evidence="18">
    <location>
        <begin position="245"/>
        <end position="377"/>
    </location>
</feature>
<evidence type="ECO:0000256" key="14">
    <source>
        <dbReference type="ARBA" id="ARBA00023128"/>
    </source>
</evidence>
<evidence type="ECO:0000256" key="15">
    <source>
        <dbReference type="ARBA" id="ARBA00023136"/>
    </source>
</evidence>
<dbReference type="Gene3D" id="2.70.130.10">
    <property type="entry name" value="Mannose-6-phosphate receptor binding domain"/>
    <property type="match status" value="1"/>
</dbReference>
<evidence type="ECO:0000256" key="1">
    <source>
        <dbReference type="ARBA" id="ARBA00004304"/>
    </source>
</evidence>
<dbReference type="PROSITE" id="PS51914">
    <property type="entry name" value="MRH"/>
    <property type="match status" value="1"/>
</dbReference>
<evidence type="ECO:0000256" key="2">
    <source>
        <dbReference type="ARBA" id="ARBA00004358"/>
    </source>
</evidence>
<keyword evidence="11 19" id="KW-1133">Transmembrane helix</keyword>
<keyword evidence="9 20" id="KW-0732">Signal</keyword>
<evidence type="ECO:0000256" key="12">
    <source>
        <dbReference type="ARBA" id="ARBA00023006"/>
    </source>
</evidence>
<evidence type="ECO:0000256" key="3">
    <source>
        <dbReference type="ARBA" id="ARBA00004472"/>
    </source>
</evidence>
<sequence length="377" mass="41098">MRWTTFFSLLLLPLAAFAADKTEKPCTIHADGKYYDLNPLSSRKDYEFKSPGGHDFILNVCRAITHETWGMKNEDPNQVAGYVRRDHGDFSIGKVNTTLSFQDGHVQLHYTDGSACKSTDGLKASTTIEFACDTSVFAAGRPRLVAQFPPEDEKACGFLIEWKTHFACPTSEHGAWGFFAVLVVLIVMALMGYLVLGTLYNRFVLGLQGFDQVPRFSFAGMAYHSQQAFEYFKDMLAQRSLHLPTSRTDYEPPRATNPVSHQSNVDGMQGMGLGHRDRAWRGRGGGAQQQANPISHQAQIGLASSPPSAPTSRGLQQTAPQASDATHKSGDEFSGKELGEVPPGKPNSPGSNGPRDEGSDVADIRGRGVGSDSVIRL</sequence>
<reference evidence="23" key="1">
    <citation type="submission" date="2024-06" db="EMBL/GenBank/DDBJ databases">
        <title>Multi-omics analyses provide insights into the biosynthesis of the anticancer antibiotic pleurotin in Hohenbuehelia grisea.</title>
        <authorList>
            <person name="Weaver J.A."/>
            <person name="Alberti F."/>
        </authorList>
    </citation>
    <scope>NUCLEOTIDE SEQUENCE [LARGE SCALE GENOMIC DNA]</scope>
    <source>
        <strain evidence="23">T-177</strain>
    </source>
</reference>
<feature type="chain" id="PRO_5045241387" description="Autophagy-related protein 27" evidence="20">
    <location>
        <begin position="19"/>
        <end position="377"/>
    </location>
</feature>
<evidence type="ECO:0000256" key="5">
    <source>
        <dbReference type="ARBA" id="ARBA00005363"/>
    </source>
</evidence>
<feature type="compositionally biased region" description="Polar residues" evidence="18">
    <location>
        <begin position="257"/>
        <end position="266"/>
    </location>
</feature>
<evidence type="ECO:0000256" key="17">
    <source>
        <dbReference type="ARBA" id="ARBA00023329"/>
    </source>
</evidence>
<dbReference type="SMART" id="SM01404">
    <property type="entry name" value="CIMR"/>
    <property type="match status" value="1"/>
</dbReference>
<evidence type="ECO:0000256" key="7">
    <source>
        <dbReference type="ARBA" id="ARBA00022448"/>
    </source>
</evidence>
<evidence type="ECO:0000256" key="10">
    <source>
        <dbReference type="ARBA" id="ARBA00022927"/>
    </source>
</evidence>
<comment type="caution">
    <text evidence="22">The sequence shown here is derived from an EMBL/GenBank/DDBJ whole genome shotgun (WGS) entry which is preliminary data.</text>
</comment>
<keyword evidence="15 19" id="KW-0472">Membrane</keyword>
<dbReference type="Proteomes" id="UP001556367">
    <property type="component" value="Unassembled WGS sequence"/>
</dbReference>
<keyword evidence="13" id="KW-0333">Golgi apparatus</keyword>
<evidence type="ECO:0000313" key="22">
    <source>
        <dbReference type="EMBL" id="KAL0952188.1"/>
    </source>
</evidence>
<name>A0ABR3J919_9AGAR</name>
<dbReference type="InterPro" id="IPR009011">
    <property type="entry name" value="Man6P_isomerase_rcpt-bd_dom_sf"/>
</dbReference>
<keyword evidence="23" id="KW-1185">Reference proteome</keyword>
<evidence type="ECO:0000256" key="13">
    <source>
        <dbReference type="ARBA" id="ARBA00023034"/>
    </source>
</evidence>
<feature type="signal peptide" evidence="20">
    <location>
        <begin position="1"/>
        <end position="18"/>
    </location>
</feature>
<evidence type="ECO:0000313" key="23">
    <source>
        <dbReference type="Proteomes" id="UP001556367"/>
    </source>
</evidence>
<evidence type="ECO:0000256" key="11">
    <source>
        <dbReference type="ARBA" id="ARBA00022989"/>
    </source>
</evidence>
<evidence type="ECO:0000256" key="9">
    <source>
        <dbReference type="ARBA" id="ARBA00022729"/>
    </source>
</evidence>
<evidence type="ECO:0000256" key="4">
    <source>
        <dbReference type="ARBA" id="ARBA00004614"/>
    </source>
</evidence>
<keyword evidence="8 19" id="KW-0812">Transmembrane</keyword>
<evidence type="ECO:0000256" key="20">
    <source>
        <dbReference type="SAM" id="SignalP"/>
    </source>
</evidence>
<feature type="domain" description="MRH" evidence="21">
    <location>
        <begin position="24"/>
        <end position="170"/>
    </location>
</feature>
<feature type="compositionally biased region" description="Basic and acidic residues" evidence="18">
    <location>
        <begin position="354"/>
        <end position="366"/>
    </location>
</feature>
<dbReference type="SUPFAM" id="SSF50911">
    <property type="entry name" value="Mannose 6-phosphate receptor domain"/>
    <property type="match status" value="1"/>
</dbReference>